<dbReference type="InterPro" id="IPR001789">
    <property type="entry name" value="Sig_transdc_resp-reg_receiver"/>
</dbReference>
<evidence type="ECO:0000313" key="10">
    <source>
        <dbReference type="EMBL" id="XFO73358.1"/>
    </source>
</evidence>
<dbReference type="Pfam" id="PF00486">
    <property type="entry name" value="Trans_reg_C"/>
    <property type="match status" value="1"/>
</dbReference>
<feature type="domain" description="Response regulatory" evidence="8">
    <location>
        <begin position="3"/>
        <end position="114"/>
    </location>
</feature>
<dbReference type="SMART" id="SM00448">
    <property type="entry name" value="REC"/>
    <property type="match status" value="1"/>
</dbReference>
<protein>
    <submittedName>
        <fullName evidence="10">Transcriptional regulatory protein WalR</fullName>
    </submittedName>
</protein>
<dbReference type="RefSeq" id="WP_093797906.1">
    <property type="nucleotide sequence ID" value="NZ_CP155571.1"/>
</dbReference>
<dbReference type="Proteomes" id="UP000216052">
    <property type="component" value="Chromosome"/>
</dbReference>
<keyword evidence="2" id="KW-0902">Two-component regulatory system</keyword>
<evidence type="ECO:0000259" key="9">
    <source>
        <dbReference type="PROSITE" id="PS51755"/>
    </source>
</evidence>
<keyword evidence="1 6" id="KW-0597">Phosphoprotein</keyword>
<keyword evidence="4 7" id="KW-0238">DNA-binding</keyword>
<dbReference type="SMART" id="SM00862">
    <property type="entry name" value="Trans_reg_C"/>
    <property type="match status" value="1"/>
</dbReference>
<name>A0ABZ3J4R7_SPOA4</name>
<evidence type="ECO:0000313" key="11">
    <source>
        <dbReference type="Proteomes" id="UP000216052"/>
    </source>
</evidence>
<dbReference type="SUPFAM" id="SSF46894">
    <property type="entry name" value="C-terminal effector domain of the bipartite response regulators"/>
    <property type="match status" value="1"/>
</dbReference>
<dbReference type="Gene3D" id="1.10.10.10">
    <property type="entry name" value="Winged helix-like DNA-binding domain superfamily/Winged helix DNA-binding domain"/>
    <property type="match status" value="1"/>
</dbReference>
<feature type="modified residue" description="4-aspartylphosphate" evidence="6">
    <location>
        <position position="52"/>
    </location>
</feature>
<dbReference type="EMBL" id="CP155571">
    <property type="protein sequence ID" value="XFO73358.1"/>
    <property type="molecule type" value="Genomic_DNA"/>
</dbReference>
<keyword evidence="11" id="KW-1185">Reference proteome</keyword>
<evidence type="ECO:0000256" key="7">
    <source>
        <dbReference type="PROSITE-ProRule" id="PRU01091"/>
    </source>
</evidence>
<dbReference type="InterPro" id="IPR036388">
    <property type="entry name" value="WH-like_DNA-bd_sf"/>
</dbReference>
<evidence type="ECO:0000259" key="8">
    <source>
        <dbReference type="PROSITE" id="PS50110"/>
    </source>
</evidence>
<dbReference type="CDD" id="cd00383">
    <property type="entry name" value="trans_reg_C"/>
    <property type="match status" value="1"/>
</dbReference>
<dbReference type="PANTHER" id="PTHR48111">
    <property type="entry name" value="REGULATOR OF RPOS"/>
    <property type="match status" value="1"/>
</dbReference>
<evidence type="ECO:0000256" key="4">
    <source>
        <dbReference type="ARBA" id="ARBA00023125"/>
    </source>
</evidence>
<evidence type="ECO:0000256" key="5">
    <source>
        <dbReference type="ARBA" id="ARBA00023163"/>
    </source>
</evidence>
<dbReference type="InterPro" id="IPR001867">
    <property type="entry name" value="OmpR/PhoB-type_DNA-bd"/>
</dbReference>
<evidence type="ECO:0000256" key="3">
    <source>
        <dbReference type="ARBA" id="ARBA00023015"/>
    </source>
</evidence>
<evidence type="ECO:0000256" key="1">
    <source>
        <dbReference type="ARBA" id="ARBA00022553"/>
    </source>
</evidence>
<sequence>MAKILIVDDEATTRNTISWYLQKEGFTVVCAENGEVALQVEASCQPDLIVLDIMLPDISGWEIARRILRQVPIIFLTALGQEDDILTGFNIGADDYITKPFSPRELVARIKVSLRNHGKLPPDGCISCPPFKINLHTQVITTAQNQLNLSSKEFNILAFLARHPNIIFSRENLILNIWGYDYDGDSRVIDTTIKRLRHKLGTYRTLLKTVRGVGYMLEITNEQKSSLNS</sequence>
<keyword evidence="5" id="KW-0804">Transcription</keyword>
<evidence type="ECO:0000256" key="2">
    <source>
        <dbReference type="ARBA" id="ARBA00023012"/>
    </source>
</evidence>
<organism evidence="10 11">
    <name type="scientific">Sporomusa acidovorans (strain ATCC 49682 / DSM 3132 / Mol)</name>
    <dbReference type="NCBI Taxonomy" id="1123286"/>
    <lineage>
        <taxon>Bacteria</taxon>
        <taxon>Bacillati</taxon>
        <taxon>Bacillota</taxon>
        <taxon>Negativicutes</taxon>
        <taxon>Selenomonadales</taxon>
        <taxon>Sporomusaceae</taxon>
        <taxon>Sporomusa</taxon>
    </lineage>
</organism>
<dbReference type="InterPro" id="IPR016032">
    <property type="entry name" value="Sig_transdc_resp-reg_C-effctor"/>
</dbReference>
<dbReference type="InterPro" id="IPR011006">
    <property type="entry name" value="CheY-like_superfamily"/>
</dbReference>
<dbReference type="Gene3D" id="6.10.250.690">
    <property type="match status" value="1"/>
</dbReference>
<dbReference type="PANTHER" id="PTHR48111:SF1">
    <property type="entry name" value="TWO-COMPONENT RESPONSE REGULATOR ORR33"/>
    <property type="match status" value="1"/>
</dbReference>
<dbReference type="InterPro" id="IPR039420">
    <property type="entry name" value="WalR-like"/>
</dbReference>
<dbReference type="PROSITE" id="PS50110">
    <property type="entry name" value="RESPONSE_REGULATORY"/>
    <property type="match status" value="1"/>
</dbReference>
<dbReference type="PROSITE" id="PS51755">
    <property type="entry name" value="OMPR_PHOB"/>
    <property type="match status" value="1"/>
</dbReference>
<reference evidence="10" key="1">
    <citation type="submission" date="2024-05" db="EMBL/GenBank/DDBJ databases">
        <title>Isolation and characterization of Sporomusa carbonis sp. nov., a carboxydotrophic hydrogenogen in the genus of Sporomusa isolated from a charcoal burning pile.</title>
        <authorList>
            <person name="Boeer T."/>
            <person name="Rosenbaum F."/>
            <person name="Eysell L."/>
            <person name="Mueller V."/>
            <person name="Daniel R."/>
            <person name="Poehlein A."/>
        </authorList>
    </citation>
    <scope>NUCLEOTIDE SEQUENCE [LARGE SCALE GENOMIC DNA]</scope>
    <source>
        <strain evidence="10">DSM 3132</strain>
    </source>
</reference>
<dbReference type="Gene3D" id="3.40.50.2300">
    <property type="match status" value="1"/>
</dbReference>
<dbReference type="Pfam" id="PF00072">
    <property type="entry name" value="Response_reg"/>
    <property type="match status" value="1"/>
</dbReference>
<dbReference type="SUPFAM" id="SSF52172">
    <property type="entry name" value="CheY-like"/>
    <property type="match status" value="1"/>
</dbReference>
<dbReference type="CDD" id="cd17574">
    <property type="entry name" value="REC_OmpR"/>
    <property type="match status" value="1"/>
</dbReference>
<feature type="domain" description="OmpR/PhoB-type" evidence="9">
    <location>
        <begin position="123"/>
        <end position="219"/>
    </location>
</feature>
<keyword evidence="3" id="KW-0805">Transcription regulation</keyword>
<proteinExistence type="predicted"/>
<accession>A0ABZ3J4R7</accession>
<evidence type="ECO:0000256" key="6">
    <source>
        <dbReference type="PROSITE-ProRule" id="PRU00169"/>
    </source>
</evidence>
<feature type="DNA-binding region" description="OmpR/PhoB-type" evidence="7">
    <location>
        <begin position="123"/>
        <end position="219"/>
    </location>
</feature>
<gene>
    <name evidence="10" type="primary">walR_2</name>
    <name evidence="10" type="ORF">SPACI_034440</name>
</gene>